<sequence>MRGSSRLDSVNSREVSADSTHEHAIYWGAVRHRRFVPKSHHFHYSVMQWWFHLDDLASADGLSRLLSTSRKRAVFQFNPQDYLRGQRTEPNQSLANAVRAKMSALAGTELTGDVFFLGNIRCFGLFFSPINCYYLRNEAGVYSHMLAEVSNTPWNERHYYLLDLEHLADHAKAFHVSPFNPMNMRYHWRLTLPKQEEQSPILVHIGCHTDEKDFDATLTGKRQSLNRAAIQAVLRKHPWMSLKIVAGIYWQALKLFIKRVPFYGHPGSAKSQDVTLKGKTKESGKSTHSEDTKL</sequence>
<feature type="region of interest" description="Disordered" evidence="1">
    <location>
        <begin position="268"/>
        <end position="294"/>
    </location>
</feature>
<organism evidence="2 3">
    <name type="scientific">Aliidiomarina sanyensis</name>
    <dbReference type="NCBI Taxonomy" id="1249555"/>
    <lineage>
        <taxon>Bacteria</taxon>
        <taxon>Pseudomonadati</taxon>
        <taxon>Pseudomonadota</taxon>
        <taxon>Gammaproteobacteria</taxon>
        <taxon>Alteromonadales</taxon>
        <taxon>Idiomarinaceae</taxon>
        <taxon>Aliidiomarina</taxon>
    </lineage>
</organism>
<name>A0A432WS46_9GAMM</name>
<dbReference type="RefSeq" id="WP_126775907.1">
    <property type="nucleotide sequence ID" value="NZ_PIPM01000001.1"/>
</dbReference>
<comment type="caution">
    <text evidence="2">The sequence shown here is derived from an EMBL/GenBank/DDBJ whole genome shotgun (WGS) entry which is preliminary data.</text>
</comment>
<dbReference type="Proteomes" id="UP000288405">
    <property type="component" value="Unassembled WGS sequence"/>
</dbReference>
<dbReference type="InterPro" id="IPR010775">
    <property type="entry name" value="DUF1365"/>
</dbReference>
<evidence type="ECO:0000313" key="3">
    <source>
        <dbReference type="Proteomes" id="UP000288405"/>
    </source>
</evidence>
<dbReference type="OrthoDB" id="9778801at2"/>
<reference evidence="2 3" key="1">
    <citation type="journal article" date="2011" name="Front. Microbiol.">
        <title>Genomic signatures of strain selection and enhancement in Bacillus atrophaeus var. globigii, a historical biowarfare simulant.</title>
        <authorList>
            <person name="Gibbons H.S."/>
            <person name="Broomall S.M."/>
            <person name="McNew L.A."/>
            <person name="Daligault H."/>
            <person name="Chapman C."/>
            <person name="Bruce D."/>
            <person name="Karavis M."/>
            <person name="Krepps M."/>
            <person name="McGregor P.A."/>
            <person name="Hong C."/>
            <person name="Park K.H."/>
            <person name="Akmal A."/>
            <person name="Feldman A."/>
            <person name="Lin J.S."/>
            <person name="Chang W.E."/>
            <person name="Higgs B.W."/>
            <person name="Demirev P."/>
            <person name="Lindquist J."/>
            <person name="Liem A."/>
            <person name="Fochler E."/>
            <person name="Read T.D."/>
            <person name="Tapia R."/>
            <person name="Johnson S."/>
            <person name="Bishop-Lilly K.A."/>
            <person name="Detter C."/>
            <person name="Han C."/>
            <person name="Sozhamannan S."/>
            <person name="Rosenzweig C.N."/>
            <person name="Skowronski E.W."/>
        </authorList>
    </citation>
    <scope>NUCLEOTIDE SEQUENCE [LARGE SCALE GENOMIC DNA]</scope>
    <source>
        <strain evidence="2 3">GYP-17</strain>
    </source>
</reference>
<dbReference type="Pfam" id="PF07103">
    <property type="entry name" value="DUF1365"/>
    <property type="match status" value="1"/>
</dbReference>
<gene>
    <name evidence="2" type="ORF">CWE11_01920</name>
</gene>
<feature type="compositionally biased region" description="Basic and acidic residues" evidence="1">
    <location>
        <begin position="279"/>
        <end position="294"/>
    </location>
</feature>
<evidence type="ECO:0000313" key="2">
    <source>
        <dbReference type="EMBL" id="RUO36593.1"/>
    </source>
</evidence>
<keyword evidence="3" id="KW-1185">Reference proteome</keyword>
<dbReference type="PANTHER" id="PTHR33973:SF4">
    <property type="entry name" value="OS07G0153300 PROTEIN"/>
    <property type="match status" value="1"/>
</dbReference>
<dbReference type="PANTHER" id="PTHR33973">
    <property type="entry name" value="OS07G0153300 PROTEIN"/>
    <property type="match status" value="1"/>
</dbReference>
<accession>A0A432WS46</accession>
<dbReference type="EMBL" id="PIPM01000001">
    <property type="protein sequence ID" value="RUO36593.1"/>
    <property type="molecule type" value="Genomic_DNA"/>
</dbReference>
<dbReference type="AlphaFoldDB" id="A0A432WS46"/>
<evidence type="ECO:0000256" key="1">
    <source>
        <dbReference type="SAM" id="MobiDB-lite"/>
    </source>
</evidence>
<proteinExistence type="predicted"/>
<protein>
    <submittedName>
        <fullName evidence="2">DUF1365 domain-containing protein</fullName>
    </submittedName>
</protein>